<proteinExistence type="predicted"/>
<evidence type="ECO:0000256" key="2">
    <source>
        <dbReference type="SAM" id="MobiDB-lite"/>
    </source>
</evidence>
<dbReference type="Proteomes" id="UP000596902">
    <property type="component" value="Unassembled WGS sequence"/>
</dbReference>
<dbReference type="GeneID" id="62202545"/>
<dbReference type="EMBL" id="JAAABM010000005">
    <property type="protein sequence ID" value="KAF7677461.1"/>
    <property type="molecule type" value="Genomic_DNA"/>
</dbReference>
<comment type="caution">
    <text evidence="4">The sequence shown here is derived from an EMBL/GenBank/DDBJ whole genome shotgun (WGS) entry which is preliminary data.</text>
</comment>
<feature type="compositionally biased region" description="Pro residues" evidence="2">
    <location>
        <begin position="40"/>
        <end position="52"/>
    </location>
</feature>
<protein>
    <recommendedName>
        <fullName evidence="3">Inner kinetochore subunit AME1 domain-containing protein</fullName>
    </recommendedName>
</protein>
<feature type="compositionally biased region" description="Polar residues" evidence="2">
    <location>
        <begin position="63"/>
        <end position="92"/>
    </location>
</feature>
<feature type="coiled-coil region" evidence="1">
    <location>
        <begin position="576"/>
        <end position="627"/>
    </location>
</feature>
<feature type="compositionally biased region" description="Polar residues" evidence="2">
    <location>
        <begin position="394"/>
        <end position="414"/>
    </location>
</feature>
<keyword evidence="1" id="KW-0175">Coiled coil</keyword>
<reference evidence="4" key="2">
    <citation type="submission" date="2020-08" db="EMBL/GenBank/DDBJ databases">
        <title>Draft Genome Sequence of Cumin Blight Pathogen Alternaria burnsii.</title>
        <authorList>
            <person name="Feng Z."/>
        </authorList>
    </citation>
    <scope>NUCLEOTIDE SEQUENCE</scope>
    <source>
        <strain evidence="4">CBS107.38</strain>
    </source>
</reference>
<evidence type="ECO:0000313" key="4">
    <source>
        <dbReference type="EMBL" id="KAF7677461.1"/>
    </source>
</evidence>
<evidence type="ECO:0000313" key="5">
    <source>
        <dbReference type="Proteomes" id="UP000596902"/>
    </source>
</evidence>
<feature type="region of interest" description="Disordered" evidence="2">
    <location>
        <begin position="168"/>
        <end position="516"/>
    </location>
</feature>
<dbReference type="Pfam" id="PF20994">
    <property type="entry name" value="CENPU"/>
    <property type="match status" value="1"/>
</dbReference>
<feature type="compositionally biased region" description="Basic and acidic residues" evidence="2">
    <location>
        <begin position="367"/>
        <end position="378"/>
    </location>
</feature>
<feature type="compositionally biased region" description="Acidic residues" evidence="2">
    <location>
        <begin position="453"/>
        <end position="475"/>
    </location>
</feature>
<accession>A0A8H7B5D7</accession>
<dbReference type="InterPro" id="IPR048743">
    <property type="entry name" value="AME1"/>
</dbReference>
<sequence length="720" mass="78640">MAPVDRREHRQQRVRGAGPSSVQASFGFNFGALGSQPAKQPAPAPQPSPRPTPAQSTPRAANGSAQRQRSASLQRNSASKRTSTPKDNTVTPQLGKRKRASPNAQLGADDGAEDELSPDREQAVRSVEKSRRVVGTVLPIHEEQDNAPDELSILDEGTSTVREAVFARSTVVKRTPPQVSSQVRVSPGSSRKKTPTTDRVEEASVASRPSTSRRSKSTDPGPATPSVLPNGQPRTSSASQSGTVLETPTVAPLHEDGEDELSPQLNGSTPRVVGSEPRPQPMTQAETEMHVDELSPPSQPTPIQISPIANGISTLQINEHEPVEQTTTPLLAKRGRPRRISENETAEQEALLEPATGKPAKRGRPPRVAEDIQKEETPQAKPTKRGRPRKEVAVQQSELQTTPRVHQSDQTNGVDSAAKEAEVVDELSPYHGRTPIHPPKSRTRKKDVVEISSADEDSNASEEPEVEESEVEEPAEPSPRPKTSKPSPDQMQRVKSTTEKPPRKRQKFEGPKHTISIMRIKGSTVRGITVADTTRTILEGTIDQRLSRMAEKLQASQDSARRKELRTEINLSLSFKESLTEKLLDLQDANDLLSSNFKKTKLLKRDNAELRKEILSLQDSRQEIAIEHDNIQARYDAEKAEAEARNTLSDNMFEIEAAIKNGRDKARKEGRENEGPQIPLGMLLETVGNDVASRGGGLLANIKGLNGLLERAAGWLEGRA</sequence>
<feature type="compositionally biased region" description="Polar residues" evidence="2">
    <location>
        <begin position="227"/>
        <end position="246"/>
    </location>
</feature>
<keyword evidence="5" id="KW-1185">Reference proteome</keyword>
<organism evidence="4 5">
    <name type="scientific">Alternaria burnsii</name>
    <dbReference type="NCBI Taxonomy" id="1187904"/>
    <lineage>
        <taxon>Eukaryota</taxon>
        <taxon>Fungi</taxon>
        <taxon>Dikarya</taxon>
        <taxon>Ascomycota</taxon>
        <taxon>Pezizomycotina</taxon>
        <taxon>Dothideomycetes</taxon>
        <taxon>Pleosporomycetidae</taxon>
        <taxon>Pleosporales</taxon>
        <taxon>Pleosporineae</taxon>
        <taxon>Pleosporaceae</taxon>
        <taxon>Alternaria</taxon>
        <taxon>Alternaria sect. Alternaria</taxon>
    </lineage>
</organism>
<feature type="domain" description="Inner kinetochore subunit AME1" evidence="3">
    <location>
        <begin position="524"/>
        <end position="711"/>
    </location>
</feature>
<feature type="region of interest" description="Disordered" evidence="2">
    <location>
        <begin position="1"/>
        <end position="155"/>
    </location>
</feature>
<dbReference type="RefSeq" id="XP_038787639.1">
    <property type="nucleotide sequence ID" value="XM_038929367.1"/>
</dbReference>
<name>A0A8H7B5D7_9PLEO</name>
<feature type="compositionally biased region" description="Polar residues" evidence="2">
    <location>
        <begin position="177"/>
        <end position="189"/>
    </location>
</feature>
<reference evidence="4" key="1">
    <citation type="submission" date="2020-01" db="EMBL/GenBank/DDBJ databases">
        <authorList>
            <person name="Feng Z.H.Z."/>
        </authorList>
    </citation>
    <scope>NUCLEOTIDE SEQUENCE</scope>
    <source>
        <strain evidence="4">CBS107.38</strain>
    </source>
</reference>
<feature type="compositionally biased region" description="Basic and acidic residues" evidence="2">
    <location>
        <begin position="496"/>
        <end position="512"/>
    </location>
</feature>
<evidence type="ECO:0000259" key="3">
    <source>
        <dbReference type="Pfam" id="PF20994"/>
    </source>
</evidence>
<dbReference type="AlphaFoldDB" id="A0A8H7B5D7"/>
<evidence type="ECO:0000256" key="1">
    <source>
        <dbReference type="SAM" id="Coils"/>
    </source>
</evidence>
<feature type="compositionally biased region" description="Basic and acidic residues" evidence="2">
    <location>
        <begin position="117"/>
        <end position="131"/>
    </location>
</feature>
<gene>
    <name evidence="4" type="ORF">GT037_004320</name>
</gene>